<dbReference type="InterPro" id="IPR024364">
    <property type="entry name" value="Baseplate_phage_T4-like"/>
</dbReference>
<organism evidence="1 2">
    <name type="scientific">Amycolatopsis suaedae</name>
    <dbReference type="NCBI Taxonomy" id="2510978"/>
    <lineage>
        <taxon>Bacteria</taxon>
        <taxon>Bacillati</taxon>
        <taxon>Actinomycetota</taxon>
        <taxon>Actinomycetes</taxon>
        <taxon>Pseudonocardiales</taxon>
        <taxon>Pseudonocardiaceae</taxon>
        <taxon>Amycolatopsis</taxon>
    </lineage>
</organism>
<dbReference type="RefSeq" id="WP_130479827.1">
    <property type="nucleotide sequence ID" value="NZ_SFCC01000026.1"/>
</dbReference>
<reference evidence="1 2" key="1">
    <citation type="submission" date="2019-02" db="EMBL/GenBank/DDBJ databases">
        <title>Draft genome sequence of Amycolatopsis sp. 8-3EHSu isolated from roots of Suaeda maritima.</title>
        <authorList>
            <person name="Duangmal K."/>
            <person name="Chantavorakit T."/>
        </authorList>
    </citation>
    <scope>NUCLEOTIDE SEQUENCE [LARGE SCALE GENOMIC DNA]</scope>
    <source>
        <strain evidence="1 2">8-3EHSu</strain>
    </source>
</reference>
<dbReference type="Pfam" id="PF12322">
    <property type="entry name" value="T4_baseplate"/>
    <property type="match status" value="1"/>
</dbReference>
<evidence type="ECO:0008006" key="3">
    <source>
        <dbReference type="Google" id="ProtNLM"/>
    </source>
</evidence>
<comment type="caution">
    <text evidence="1">The sequence shown here is derived from an EMBL/GenBank/DDBJ whole genome shotgun (WGS) entry which is preliminary data.</text>
</comment>
<evidence type="ECO:0000313" key="2">
    <source>
        <dbReference type="Proteomes" id="UP000292003"/>
    </source>
</evidence>
<proteinExistence type="predicted"/>
<gene>
    <name evidence="1" type="ORF">EWH70_34615</name>
</gene>
<keyword evidence="2" id="KW-1185">Reference proteome</keyword>
<name>A0A4Q7IZ32_9PSEU</name>
<sequence>MLTEAELLAAWEGGHRLDPVRRALSLAVAAGADRASVADLGIGSRDVLVLGLRERCFGEVYPCAVTCPACAEELELELDAAQLRTGPGGTRRVEVDGFDVELRPLTSRDLLELPATADPRGWLVRRCVAGDADLPDRVLGRLAAELSTCDPQADLMIELDCAGCGHEWRSPFDAAAYLWGEIDVYARRLLLDVHTLAAAYGWSEDEVLAVPPARRRFYIEMAGT</sequence>
<dbReference type="OrthoDB" id="283948at2"/>
<protein>
    <recommendedName>
        <fullName evidence="3">Phage baseplate protein</fullName>
    </recommendedName>
</protein>
<dbReference type="EMBL" id="SFCC01000026">
    <property type="protein sequence ID" value="RZQ59323.1"/>
    <property type="molecule type" value="Genomic_DNA"/>
</dbReference>
<dbReference type="AlphaFoldDB" id="A0A4Q7IZ32"/>
<accession>A0A4Q7IZ32</accession>
<evidence type="ECO:0000313" key="1">
    <source>
        <dbReference type="EMBL" id="RZQ59323.1"/>
    </source>
</evidence>
<dbReference type="Proteomes" id="UP000292003">
    <property type="component" value="Unassembled WGS sequence"/>
</dbReference>